<evidence type="ECO:0000256" key="2">
    <source>
        <dbReference type="ARBA" id="ARBA00022679"/>
    </source>
</evidence>
<organism evidence="6 7">
    <name type="scientific">Aspergillus homomorphus (strain CBS 101889)</name>
    <dbReference type="NCBI Taxonomy" id="1450537"/>
    <lineage>
        <taxon>Eukaryota</taxon>
        <taxon>Fungi</taxon>
        <taxon>Dikarya</taxon>
        <taxon>Ascomycota</taxon>
        <taxon>Pezizomycotina</taxon>
        <taxon>Eurotiomycetes</taxon>
        <taxon>Eurotiomycetidae</taxon>
        <taxon>Eurotiales</taxon>
        <taxon>Aspergillaceae</taxon>
        <taxon>Aspergillus</taxon>
        <taxon>Aspergillus subgen. Circumdati</taxon>
    </lineage>
</organism>
<evidence type="ECO:0000256" key="4">
    <source>
        <dbReference type="ARBA" id="ARBA00038314"/>
    </source>
</evidence>
<dbReference type="InterPro" id="IPR051654">
    <property type="entry name" value="Meroterpenoid_MTases"/>
</dbReference>
<comment type="pathway">
    <text evidence="1">Secondary metabolite biosynthesis.</text>
</comment>
<dbReference type="RefSeq" id="XP_025555193.1">
    <property type="nucleotide sequence ID" value="XM_025699266.1"/>
</dbReference>
<evidence type="ECO:0000313" key="7">
    <source>
        <dbReference type="Proteomes" id="UP000248961"/>
    </source>
</evidence>
<gene>
    <name evidence="6" type="ORF">BO97DRAFT_459096</name>
</gene>
<evidence type="ECO:0000313" key="6">
    <source>
        <dbReference type="EMBL" id="RAL16039.1"/>
    </source>
</evidence>
<dbReference type="GO" id="GO:0016740">
    <property type="term" value="F:transferase activity"/>
    <property type="evidence" value="ECO:0007669"/>
    <property type="project" value="UniProtKB-KW"/>
</dbReference>
<name>A0A395I8B1_ASPHC</name>
<dbReference type="GeneID" id="37203555"/>
<dbReference type="VEuPathDB" id="FungiDB:BO97DRAFT_459096"/>
<comment type="similarity">
    <text evidence="4">Belongs to the class I-like SAM-binding methyltransferase superfamily.</text>
</comment>
<evidence type="ECO:0000256" key="3">
    <source>
        <dbReference type="ARBA" id="ARBA00022691"/>
    </source>
</evidence>
<dbReference type="STRING" id="1450537.A0A395I8B1"/>
<dbReference type="SUPFAM" id="SSF53335">
    <property type="entry name" value="S-adenosyl-L-methionine-dependent methyltransferases"/>
    <property type="match status" value="1"/>
</dbReference>
<dbReference type="InterPro" id="IPR029063">
    <property type="entry name" value="SAM-dependent_MTases_sf"/>
</dbReference>
<evidence type="ECO:0000256" key="1">
    <source>
        <dbReference type="ARBA" id="ARBA00005179"/>
    </source>
</evidence>
<keyword evidence="2" id="KW-0808">Transferase</keyword>
<keyword evidence="7" id="KW-1185">Reference proteome</keyword>
<dbReference type="Proteomes" id="UP000248961">
    <property type="component" value="Unassembled WGS sequence"/>
</dbReference>
<sequence>MTTGKKAIPPWKEHVDLGRLLNEGAGKFLEEYVHLSADELENHVRDIANQGWSIKAYPCFAKFLFLQFDLTHSPAYEAIIRHTQAGGLFLDLGCGLGQDIRRLAYDGAPGDRLIGLDLVPEFVYLGYQLFRDDATLQSRFLVQDFFEDTPSMRLFAKKIMAINSGFFMHLWSWKKQLQAAERMIQLLAPEKGAIVSGIHFGSHAPGVWDGAIDGFEDMFLHAPETLARLWEEAAAETGSRLKVICVVEEADFCKSLDREGCLLRWVVERL</sequence>
<dbReference type="Pfam" id="PF13649">
    <property type="entry name" value="Methyltransf_25"/>
    <property type="match status" value="1"/>
</dbReference>
<dbReference type="InterPro" id="IPR041698">
    <property type="entry name" value="Methyltransf_25"/>
</dbReference>
<evidence type="ECO:0000259" key="5">
    <source>
        <dbReference type="Pfam" id="PF13649"/>
    </source>
</evidence>
<dbReference type="PANTHER" id="PTHR35897">
    <property type="entry name" value="METHYLTRANSFERASE AUSD"/>
    <property type="match status" value="1"/>
</dbReference>
<dbReference type="EMBL" id="KZ824270">
    <property type="protein sequence ID" value="RAL16039.1"/>
    <property type="molecule type" value="Genomic_DNA"/>
</dbReference>
<keyword evidence="3" id="KW-0949">S-adenosyl-L-methionine</keyword>
<dbReference type="OrthoDB" id="2094832at2759"/>
<dbReference type="AlphaFoldDB" id="A0A395I8B1"/>
<dbReference type="Gene3D" id="3.40.50.150">
    <property type="entry name" value="Vaccinia Virus protein VP39"/>
    <property type="match status" value="1"/>
</dbReference>
<proteinExistence type="inferred from homology"/>
<accession>A0A395I8B1</accession>
<reference evidence="6 7" key="1">
    <citation type="submission" date="2018-02" db="EMBL/GenBank/DDBJ databases">
        <title>The genomes of Aspergillus section Nigri reveals drivers in fungal speciation.</title>
        <authorList>
            <consortium name="DOE Joint Genome Institute"/>
            <person name="Vesth T.C."/>
            <person name="Nybo J."/>
            <person name="Theobald S."/>
            <person name="Brandl J."/>
            <person name="Frisvad J.C."/>
            <person name="Nielsen K.F."/>
            <person name="Lyhne E.K."/>
            <person name="Kogle M.E."/>
            <person name="Kuo A."/>
            <person name="Riley R."/>
            <person name="Clum A."/>
            <person name="Nolan M."/>
            <person name="Lipzen A."/>
            <person name="Salamov A."/>
            <person name="Henrissat B."/>
            <person name="Wiebenga A."/>
            <person name="De vries R.P."/>
            <person name="Grigoriev I.V."/>
            <person name="Mortensen U.H."/>
            <person name="Andersen M.R."/>
            <person name="Baker S.E."/>
        </authorList>
    </citation>
    <scope>NUCLEOTIDE SEQUENCE [LARGE SCALE GENOMIC DNA]</scope>
    <source>
        <strain evidence="6 7">CBS 101889</strain>
    </source>
</reference>
<protein>
    <recommendedName>
        <fullName evidence="5">Methyltransferase domain-containing protein</fullName>
    </recommendedName>
</protein>
<feature type="domain" description="Methyltransferase" evidence="5">
    <location>
        <begin position="90"/>
        <end position="189"/>
    </location>
</feature>
<dbReference type="PANTHER" id="PTHR35897:SF1">
    <property type="entry name" value="METHYLTRANSFERASE AUSD"/>
    <property type="match status" value="1"/>
</dbReference>